<feature type="transmembrane region" description="Helical" evidence="2">
    <location>
        <begin position="305"/>
        <end position="322"/>
    </location>
</feature>
<comment type="caution">
    <text evidence="3">The sequence shown here is derived from an EMBL/GenBank/DDBJ whole genome shotgun (WGS) entry which is preliminary data.</text>
</comment>
<keyword evidence="2" id="KW-1133">Transmembrane helix</keyword>
<feature type="transmembrane region" description="Helical" evidence="2">
    <location>
        <begin position="278"/>
        <end position="298"/>
    </location>
</feature>
<accession>A0AA94L2P4</accession>
<feature type="transmembrane region" description="Helical" evidence="2">
    <location>
        <begin position="239"/>
        <end position="258"/>
    </location>
</feature>
<evidence type="ECO:0000313" key="4">
    <source>
        <dbReference type="Proteomes" id="UP000182680"/>
    </source>
</evidence>
<dbReference type="Proteomes" id="UP000182680">
    <property type="component" value="Unassembled WGS sequence"/>
</dbReference>
<name>A0AA94L2P4_DESDE</name>
<reference evidence="4" key="1">
    <citation type="submission" date="2016-11" db="EMBL/GenBank/DDBJ databases">
        <authorList>
            <person name="Jaros S."/>
            <person name="Januszkiewicz K."/>
            <person name="Wedrychowicz H."/>
        </authorList>
    </citation>
    <scope>NUCLEOTIDE SEQUENCE [LARGE SCALE GENOMIC DNA]</scope>
    <source>
        <strain evidence="4">DSM 7057</strain>
    </source>
</reference>
<feature type="transmembrane region" description="Helical" evidence="2">
    <location>
        <begin position="76"/>
        <end position="98"/>
    </location>
</feature>
<dbReference type="AlphaFoldDB" id="A0AA94L2P4"/>
<dbReference type="RefSeq" id="WP_072312081.1">
    <property type="nucleotide sequence ID" value="NZ_FPIW01000036.1"/>
</dbReference>
<feature type="transmembrane region" description="Helical" evidence="2">
    <location>
        <begin position="196"/>
        <end position="218"/>
    </location>
</feature>
<gene>
    <name evidence="3" type="ORF">SAMN02910291_01934</name>
</gene>
<evidence type="ECO:0000256" key="2">
    <source>
        <dbReference type="SAM" id="Phobius"/>
    </source>
</evidence>
<feature type="transmembrane region" description="Helical" evidence="2">
    <location>
        <begin position="34"/>
        <end position="55"/>
    </location>
</feature>
<evidence type="ECO:0000256" key="1">
    <source>
        <dbReference type="SAM" id="MobiDB-lite"/>
    </source>
</evidence>
<feature type="transmembrane region" description="Helical" evidence="2">
    <location>
        <begin position="110"/>
        <end position="132"/>
    </location>
</feature>
<proteinExistence type="predicted"/>
<protein>
    <submittedName>
        <fullName evidence="3">Uncharacterized protein</fullName>
    </submittedName>
</protein>
<feature type="transmembrane region" description="Helical" evidence="2">
    <location>
        <begin position="144"/>
        <end position="164"/>
    </location>
</feature>
<keyword evidence="2" id="KW-0812">Transmembrane</keyword>
<sequence length="394" mass="43315">MNFFQDVLAQLTIWAALPKQWLQAYPFLQTGIDALCVTLPLAALLAFAGLGFVSAMARVLSITRKRSSYDKCARQLAMLALILGWSLLIAGRVWLFFVQDAYTPDSLPDFMVELSWILLGLAVLISSLYFALWKFLVKVPVLHIFMGIVSSIQACIAVAVTLGATRMLSAYMRPDASSITLGDIFFPGWLSPFWFALYWTLPLALAMAGAGGAMWLAIRRKREDFGRDHYNTMIPWCTIWARNAWTIFWLIFLGATVAEIQQGWQGDAFTGRSVALESIKVLIWLVPPVLWTIVARSAAPMRHKLSLLLALLIAVAFMLPYYSQVTDLSSLKADAAQKTLVEPLDSGTPETAPQDGSLAAPEAAPQQGDAQETGQPATPDASKDTKNKTAAPRP</sequence>
<feature type="region of interest" description="Disordered" evidence="1">
    <location>
        <begin position="342"/>
        <end position="394"/>
    </location>
</feature>
<keyword evidence="2" id="KW-0472">Membrane</keyword>
<evidence type="ECO:0000313" key="3">
    <source>
        <dbReference type="EMBL" id="SFW57858.1"/>
    </source>
</evidence>
<organism evidence="3 4">
    <name type="scientific">Desulfovibrio desulfuricans</name>
    <dbReference type="NCBI Taxonomy" id="876"/>
    <lineage>
        <taxon>Bacteria</taxon>
        <taxon>Pseudomonadati</taxon>
        <taxon>Thermodesulfobacteriota</taxon>
        <taxon>Desulfovibrionia</taxon>
        <taxon>Desulfovibrionales</taxon>
        <taxon>Desulfovibrionaceae</taxon>
        <taxon>Desulfovibrio</taxon>
    </lineage>
</organism>
<dbReference type="EMBL" id="FPIW01000036">
    <property type="protein sequence ID" value="SFW57858.1"/>
    <property type="molecule type" value="Genomic_DNA"/>
</dbReference>